<dbReference type="InterPro" id="IPR003593">
    <property type="entry name" value="AAA+_ATPase"/>
</dbReference>
<feature type="transmembrane region" description="Helical" evidence="13">
    <location>
        <begin position="386"/>
        <end position="408"/>
    </location>
</feature>
<dbReference type="InterPro" id="IPR003439">
    <property type="entry name" value="ABC_transporter-like_ATP-bd"/>
</dbReference>
<feature type="transmembrane region" description="Helical" evidence="13">
    <location>
        <begin position="653"/>
        <end position="674"/>
    </location>
</feature>
<feature type="transmembrane region" description="Helical" evidence="13">
    <location>
        <begin position="613"/>
        <end position="641"/>
    </location>
</feature>
<feature type="transmembrane region" description="Helical" evidence="13">
    <location>
        <begin position="336"/>
        <end position="357"/>
    </location>
</feature>
<keyword evidence="3" id="KW-0813">Transport</keyword>
<feature type="transmembrane region" description="Helical" evidence="13">
    <location>
        <begin position="74"/>
        <end position="94"/>
    </location>
</feature>
<feature type="domain" description="ABC transmembrane type-1" evidence="15">
    <location>
        <begin position="349"/>
        <end position="630"/>
    </location>
</feature>
<dbReference type="InterPro" id="IPR011527">
    <property type="entry name" value="ABC1_TM_dom"/>
</dbReference>
<dbReference type="Pfam" id="PF24357">
    <property type="entry name" value="TMD0_ABC"/>
    <property type="match status" value="1"/>
</dbReference>
<dbReference type="Pfam" id="PF00664">
    <property type="entry name" value="ABC_membrane"/>
    <property type="match status" value="1"/>
</dbReference>
<evidence type="ECO:0000256" key="7">
    <source>
        <dbReference type="ARBA" id="ARBA00022840"/>
    </source>
</evidence>
<accession>A0ABQ8TIW0</accession>
<dbReference type="InterPro" id="IPR056227">
    <property type="entry name" value="TMD0_ABC"/>
</dbReference>
<dbReference type="PANTHER" id="PTHR24223">
    <property type="entry name" value="ATP-BINDING CASSETTE SUB-FAMILY C"/>
    <property type="match status" value="1"/>
</dbReference>
<dbReference type="Gene3D" id="1.20.1560.10">
    <property type="entry name" value="ABC transporter type 1, transmembrane domain"/>
    <property type="match status" value="2"/>
</dbReference>
<dbReference type="CDD" id="cd03250">
    <property type="entry name" value="ABCC_MRP_domain1"/>
    <property type="match status" value="1"/>
</dbReference>
<dbReference type="PROSITE" id="PS50893">
    <property type="entry name" value="ABC_TRANSPORTER_2"/>
    <property type="match status" value="1"/>
</dbReference>
<comment type="similarity">
    <text evidence="2">Belongs to the ABC transporter superfamily. ABCC family. Conjugate transporter (TC 3.A.1.208) subfamily.</text>
</comment>
<evidence type="ECO:0000313" key="17">
    <source>
        <dbReference type="Proteomes" id="UP001148838"/>
    </source>
</evidence>
<dbReference type="SMART" id="SM00382">
    <property type="entry name" value="AAA"/>
    <property type="match status" value="1"/>
</dbReference>
<evidence type="ECO:0000256" key="10">
    <source>
        <dbReference type="ARBA" id="ARBA00024220"/>
    </source>
</evidence>
<keyword evidence="7" id="KW-0067">ATP-binding</keyword>
<evidence type="ECO:0000256" key="4">
    <source>
        <dbReference type="ARBA" id="ARBA00022692"/>
    </source>
</evidence>
<dbReference type="EC" id="7.6.2.3" evidence="10"/>
<gene>
    <name evidence="16" type="ORF">ANN_12768</name>
</gene>
<dbReference type="Pfam" id="PF00005">
    <property type="entry name" value="ABC_tran"/>
    <property type="match status" value="1"/>
</dbReference>
<dbReference type="SUPFAM" id="SSF90123">
    <property type="entry name" value="ABC transporter transmembrane region"/>
    <property type="match status" value="1"/>
</dbReference>
<keyword evidence="17" id="KW-1185">Reference proteome</keyword>
<feature type="transmembrane region" description="Helical" evidence="13">
    <location>
        <begin position="572"/>
        <end position="593"/>
    </location>
</feature>
<evidence type="ECO:0000256" key="9">
    <source>
        <dbReference type="ARBA" id="ARBA00023136"/>
    </source>
</evidence>
<comment type="subcellular location">
    <subcellularLocation>
        <location evidence="1">Vacuole membrane</location>
        <topology evidence="1">Multi-pass membrane protein</topology>
    </subcellularLocation>
</comment>
<evidence type="ECO:0000256" key="8">
    <source>
        <dbReference type="ARBA" id="ARBA00022989"/>
    </source>
</evidence>
<dbReference type="CDD" id="cd18595">
    <property type="entry name" value="ABC_6TM_MRP1_2_3_6_D1_like"/>
    <property type="match status" value="1"/>
</dbReference>
<dbReference type="PROSITE" id="PS50929">
    <property type="entry name" value="ABC_TM1F"/>
    <property type="match status" value="1"/>
</dbReference>
<dbReference type="SUPFAM" id="SSF52540">
    <property type="entry name" value="P-loop containing nucleoside triphosphate hydrolases"/>
    <property type="match status" value="1"/>
</dbReference>
<dbReference type="EMBL" id="JAJSOF020000009">
    <property type="protein sequence ID" value="KAJ4446076.1"/>
    <property type="molecule type" value="Genomic_DNA"/>
</dbReference>
<evidence type="ECO:0000256" key="13">
    <source>
        <dbReference type="SAM" id="Phobius"/>
    </source>
</evidence>
<evidence type="ECO:0000256" key="11">
    <source>
        <dbReference type="ARBA" id="ARBA00047523"/>
    </source>
</evidence>
<dbReference type="Gene3D" id="3.40.50.300">
    <property type="entry name" value="P-loop containing nucleotide triphosphate hydrolases"/>
    <property type="match status" value="1"/>
</dbReference>
<dbReference type="InterPro" id="IPR027417">
    <property type="entry name" value="P-loop_NTPase"/>
</dbReference>
<feature type="transmembrane region" description="Helical" evidence="13">
    <location>
        <begin position="459"/>
        <end position="481"/>
    </location>
</feature>
<evidence type="ECO:0000256" key="12">
    <source>
        <dbReference type="SAM" id="MobiDB-lite"/>
    </source>
</evidence>
<evidence type="ECO:0000256" key="6">
    <source>
        <dbReference type="ARBA" id="ARBA00022741"/>
    </source>
</evidence>
<organism evidence="16 17">
    <name type="scientific">Periplaneta americana</name>
    <name type="common">American cockroach</name>
    <name type="synonym">Blatta americana</name>
    <dbReference type="NCBI Taxonomy" id="6978"/>
    <lineage>
        <taxon>Eukaryota</taxon>
        <taxon>Metazoa</taxon>
        <taxon>Ecdysozoa</taxon>
        <taxon>Arthropoda</taxon>
        <taxon>Hexapoda</taxon>
        <taxon>Insecta</taxon>
        <taxon>Pterygota</taxon>
        <taxon>Neoptera</taxon>
        <taxon>Polyneoptera</taxon>
        <taxon>Dictyoptera</taxon>
        <taxon>Blattodea</taxon>
        <taxon>Blattoidea</taxon>
        <taxon>Blattidae</taxon>
        <taxon>Blattinae</taxon>
        <taxon>Periplaneta</taxon>
    </lineage>
</organism>
<feature type="domain" description="ABC transporter" evidence="14">
    <location>
        <begin position="711"/>
        <end position="935"/>
    </location>
</feature>
<evidence type="ECO:0000256" key="5">
    <source>
        <dbReference type="ARBA" id="ARBA00022737"/>
    </source>
</evidence>
<evidence type="ECO:0000256" key="3">
    <source>
        <dbReference type="ARBA" id="ARBA00022448"/>
    </source>
</evidence>
<dbReference type="InterPro" id="IPR017871">
    <property type="entry name" value="ABC_transporter-like_CS"/>
</dbReference>
<evidence type="ECO:0000259" key="14">
    <source>
        <dbReference type="PROSITE" id="PS50893"/>
    </source>
</evidence>
<feature type="transmembrane region" description="Helical" evidence="13">
    <location>
        <begin position="174"/>
        <end position="192"/>
    </location>
</feature>
<comment type="caution">
    <text evidence="16">The sequence shown here is derived from an EMBL/GenBank/DDBJ whole genome shotgun (WGS) entry which is preliminary data.</text>
</comment>
<evidence type="ECO:0000259" key="15">
    <source>
        <dbReference type="PROSITE" id="PS50929"/>
    </source>
</evidence>
<keyword evidence="8 13" id="KW-1133">Transmembrane helix</keyword>
<dbReference type="Proteomes" id="UP001148838">
    <property type="component" value="Unassembled WGS sequence"/>
</dbReference>
<evidence type="ECO:0000256" key="1">
    <source>
        <dbReference type="ARBA" id="ARBA00004128"/>
    </source>
</evidence>
<feature type="transmembrane region" description="Helical" evidence="13">
    <location>
        <begin position="487"/>
        <end position="509"/>
    </location>
</feature>
<dbReference type="PROSITE" id="PS00211">
    <property type="entry name" value="ABC_TRANSPORTER_1"/>
    <property type="match status" value="1"/>
</dbReference>
<keyword evidence="5" id="KW-0677">Repeat</keyword>
<name>A0ABQ8TIW0_PERAM</name>
<comment type="catalytic activity">
    <reaction evidence="11">
        <text>leukotriene C4(in) + ATP + H2O = leukotriene C4(out) + ADP + phosphate + H(+)</text>
        <dbReference type="Rhea" id="RHEA:38963"/>
        <dbReference type="ChEBI" id="CHEBI:15377"/>
        <dbReference type="ChEBI" id="CHEBI:15378"/>
        <dbReference type="ChEBI" id="CHEBI:30616"/>
        <dbReference type="ChEBI" id="CHEBI:43474"/>
        <dbReference type="ChEBI" id="CHEBI:57973"/>
        <dbReference type="ChEBI" id="CHEBI:456216"/>
    </reaction>
    <physiologicalReaction direction="left-to-right" evidence="11">
        <dbReference type="Rhea" id="RHEA:38964"/>
    </physiologicalReaction>
</comment>
<feature type="transmembrane region" description="Helical" evidence="13">
    <location>
        <begin position="106"/>
        <end position="124"/>
    </location>
</feature>
<keyword evidence="4 13" id="KW-0812">Transmembrane</keyword>
<evidence type="ECO:0000313" key="16">
    <source>
        <dbReference type="EMBL" id="KAJ4446076.1"/>
    </source>
</evidence>
<dbReference type="InterPro" id="IPR050173">
    <property type="entry name" value="ABC_transporter_C-like"/>
</dbReference>
<reference evidence="16 17" key="1">
    <citation type="journal article" date="2022" name="Allergy">
        <title>Genome assembly and annotation of Periplaneta americana reveal a comprehensive cockroach allergen profile.</title>
        <authorList>
            <person name="Wang L."/>
            <person name="Xiong Q."/>
            <person name="Saelim N."/>
            <person name="Wang L."/>
            <person name="Nong W."/>
            <person name="Wan A.T."/>
            <person name="Shi M."/>
            <person name="Liu X."/>
            <person name="Cao Q."/>
            <person name="Hui J.H.L."/>
            <person name="Sookrung N."/>
            <person name="Leung T.F."/>
            <person name="Tungtrongchitr A."/>
            <person name="Tsui S.K.W."/>
        </authorList>
    </citation>
    <scope>NUCLEOTIDE SEQUENCE [LARGE SCALE GENOMIC DNA]</scope>
    <source>
        <strain evidence="16">PWHHKU_190912</strain>
    </source>
</reference>
<feature type="region of interest" description="Disordered" evidence="12">
    <location>
        <begin position="973"/>
        <end position="992"/>
    </location>
</feature>
<proteinExistence type="inferred from homology"/>
<keyword evidence="6" id="KW-0547">Nucleotide-binding</keyword>
<dbReference type="PANTHER" id="PTHR24223:SF443">
    <property type="entry name" value="MULTIDRUG-RESISTANCE LIKE PROTEIN 1, ISOFORM I"/>
    <property type="match status" value="1"/>
</dbReference>
<keyword evidence="9 13" id="KW-0472">Membrane</keyword>
<feature type="transmembrane region" description="Helical" evidence="13">
    <location>
        <begin position="144"/>
        <end position="162"/>
    </location>
</feature>
<dbReference type="InterPro" id="IPR036640">
    <property type="entry name" value="ABC1_TM_sf"/>
</dbReference>
<sequence length="1201" mass="134595">MSPGSSTESYPAFARIVLRENPGKNLNQVTCPDRDSNPGHLVSQPDALTVTPQNSSQTWYTDKPELSICFQNTILVWIPCLFLWVFSPLETYYILHSKTRNIPWNWLNITKLVLTAVLAVISVADLGNAIHRSSYGESISSAEFYTPLIKIITFCFSGVLVAYNRVRGMRTSGLLFLFWLLLALCGAVQYRYELTVVSDDEQDSIFRFASFMVYYPVVLAVLILNCFADAPPRFSEYPSVERPCPEQGASFLSRLFFAWFDPLAWKGFRKPLETKDLWNMNPEDTASEVVPAFDKYWEKTLRKTTNVPSPKATFRKTSGNVDISGGRQRKKYQASILPAICKAFGPTFIFGSLLKLIQDVLMFSSPQILRLLISFVEGKEETWKGYFYAILMLLTACIQTLFLSQYFNRMFLVGLRIRTALISAIYRKALRMSGTARKESTVGEIVNLMSVDAQRFMDLTAYLNMIWSAPLQIALALYFLWDTLGPSVLAGLAVMIILIPVNGVVANRVKTLQIRQMKSKDERVKLMNEVLSGIKVLKLYAWEPSFEQQILKIRDKEIAVLKQAAYLNAGTAFIWSCAPFLVSLVSLATYVLVDPTHVLDAEKAFVSLSLFNIIRMPISVLPFLIITIIQVSLVSFASFVLSDPNNVLDSKTAFVSLSLFNILRFPLSMLPMLISNMVQASVSIKRMNKFMNSEELDPSNVQHDQSEKHPLVIENGTFAWGPDEPPTLRNINLNFKQGSLVAVVGTVGSGKSSLVSAFLGEMDKITGRVNTKGSIAYVPQQAWIQNATLRDNIVFGKSLDHASYQRVVEACALKPDMEMLPGGDQTEIGEKGINLSGGQKQRVSLARAVYNNADVYFLDDPLSAVDSHVGKHIFENVIGHTGMLHRKTRVLVTHGITYLPDVDIIVVLKDGEVTELGTYKQLLEKKGAFAEFLVQHLQEVGADDGTSEADLDEIKQQIENTIGAEELQLIRARSRESESDTGSLGEKRSLSGSLNRQYSIESNTEKSGSLRRLNSIDKESGSKTNFIAKPGGDKLIEAEKAETGSVKWRVYSHYLKSIGIFLSAATIFSNLVFQGFSVGSNVWLSAWSNDESMYNNGTQDEGKRDLYLGVYGALGFGQGKTNFSYIICIKKNIFDITLGNKKFSSETYFQYTVHNSYSKCYILGPEKKIRRYVSEKISNVNYFLRNSNHIFNVRTACYKRK</sequence>
<feature type="transmembrane region" description="Helical" evidence="13">
    <location>
        <begin position="204"/>
        <end position="227"/>
    </location>
</feature>
<protein>
    <recommendedName>
        <fullName evidence="10">ABC-type glutathione-S-conjugate transporter</fullName>
        <ecNumber evidence="10">7.6.2.3</ecNumber>
    </recommendedName>
</protein>
<evidence type="ECO:0000256" key="2">
    <source>
        <dbReference type="ARBA" id="ARBA00009726"/>
    </source>
</evidence>